<proteinExistence type="predicted"/>
<reference evidence="2" key="1">
    <citation type="submission" date="2021-01" db="EMBL/GenBank/DDBJ databases">
        <authorList>
            <person name="Corre E."/>
            <person name="Pelletier E."/>
            <person name="Niang G."/>
            <person name="Scheremetjew M."/>
            <person name="Finn R."/>
            <person name="Kale V."/>
            <person name="Holt S."/>
            <person name="Cochrane G."/>
            <person name="Meng A."/>
            <person name="Brown T."/>
            <person name="Cohen L."/>
        </authorList>
    </citation>
    <scope>NUCLEOTIDE SEQUENCE</scope>
    <source>
        <strain evidence="2">GSBS06</strain>
    </source>
</reference>
<feature type="compositionally biased region" description="Low complexity" evidence="1">
    <location>
        <begin position="75"/>
        <end position="90"/>
    </location>
</feature>
<dbReference type="EMBL" id="HBIN01001065">
    <property type="protein sequence ID" value="CAE0430254.1"/>
    <property type="molecule type" value="Transcribed_RNA"/>
</dbReference>
<evidence type="ECO:0000313" key="2">
    <source>
        <dbReference type="EMBL" id="CAE0430254.1"/>
    </source>
</evidence>
<protein>
    <submittedName>
        <fullName evidence="2">Uncharacterized protein</fullName>
    </submittedName>
</protein>
<organism evidence="2">
    <name type="scientific">Aplanochytrium stocchinoi</name>
    <dbReference type="NCBI Taxonomy" id="215587"/>
    <lineage>
        <taxon>Eukaryota</taxon>
        <taxon>Sar</taxon>
        <taxon>Stramenopiles</taxon>
        <taxon>Bigyra</taxon>
        <taxon>Labyrinthulomycetes</taxon>
        <taxon>Thraustochytrida</taxon>
        <taxon>Thraustochytriidae</taxon>
        <taxon>Aplanochytrium</taxon>
    </lineage>
</organism>
<gene>
    <name evidence="2" type="ORF">ASTO00021_LOCUS562</name>
</gene>
<accession>A0A7S3LGG2</accession>
<feature type="region of interest" description="Disordered" evidence="1">
    <location>
        <begin position="71"/>
        <end position="90"/>
    </location>
</feature>
<evidence type="ECO:0000256" key="1">
    <source>
        <dbReference type="SAM" id="MobiDB-lite"/>
    </source>
</evidence>
<sequence length="225" mass="25463">MIQEKPCNVLGLSEGEVEVAGMRMMATKTFGSLEERRINMLKSNFSFNDANEKLLNYYAAHHLSLAHAQVRSRGDSANSQNSSDSDFSSDIDGGINSSFSDTDVVCISNPLKNSKSRSRSCLSMLFEEENQIHMENSNQSRGNVENTIKNEEAKVKTKATNQKSPIRRRSTNQIIPNHVEFKNCRHCNLLFPSAHCGVETWRIRFCSGECYLTYMSSAYKSEKRR</sequence>
<dbReference type="AlphaFoldDB" id="A0A7S3LGG2"/>
<name>A0A7S3LGG2_9STRA</name>